<sequence>MATKKMEPNNLLRQIHDKVCAVEKRIASLEGQKQKVYLASAGPDEPLSIILLEDVTEILPCFDECDALYHLPDSPIMMSYCPAETIHLPGKQYLTGAAVFFRLNEDYEIISLRLEDICRIAEFLSERDTALMADGVSFNGICLD</sequence>
<dbReference type="AlphaFoldDB" id="A0AA37J528"/>
<dbReference type="RefSeq" id="WP_238318141.1">
    <property type="nucleotide sequence ID" value="NZ_BQKV01000115.1"/>
</dbReference>
<gene>
    <name evidence="1" type="ORF">JCM17207_25770</name>
</gene>
<dbReference type="Proteomes" id="UP001055185">
    <property type="component" value="Unassembled WGS sequence"/>
</dbReference>
<accession>A0AA37J528</accession>
<reference evidence="1" key="1">
    <citation type="journal article" date="2022" name="Int. J. Syst. Evol. Microbiol.">
        <title>Genome-based, phenotypic and chemotaxonomic classification of Faecalibacterium strains: proposal of three novel species Faecalibacterium duncaniae sp. nov., Faecalibacterium hattorii sp. nov. and Faecalibacterium gallinarum sp. nov. .</title>
        <authorList>
            <person name="Sakamoto M."/>
            <person name="Sakurai N."/>
            <person name="Tanno H."/>
            <person name="Iino T."/>
            <person name="Ohkuma M."/>
            <person name="Endo A."/>
        </authorList>
    </citation>
    <scope>NUCLEOTIDE SEQUENCE</scope>
    <source>
        <strain evidence="1">JCM 17207</strain>
    </source>
</reference>
<name>A0AA37J528_9FIRM</name>
<evidence type="ECO:0000313" key="2">
    <source>
        <dbReference type="Proteomes" id="UP001055185"/>
    </source>
</evidence>
<evidence type="ECO:0000313" key="1">
    <source>
        <dbReference type="EMBL" id="GJN65952.1"/>
    </source>
</evidence>
<organism evidence="1 2">
    <name type="scientific">Faecalibacterium gallinarum</name>
    <dbReference type="NCBI Taxonomy" id="2903556"/>
    <lineage>
        <taxon>Bacteria</taxon>
        <taxon>Bacillati</taxon>
        <taxon>Bacillota</taxon>
        <taxon>Clostridia</taxon>
        <taxon>Eubacteriales</taxon>
        <taxon>Oscillospiraceae</taxon>
        <taxon>Faecalibacterium</taxon>
    </lineage>
</organism>
<protein>
    <submittedName>
        <fullName evidence="1">Uncharacterized protein</fullName>
    </submittedName>
</protein>
<proteinExistence type="predicted"/>
<dbReference type="EMBL" id="BQKV01000115">
    <property type="protein sequence ID" value="GJN65952.1"/>
    <property type="molecule type" value="Genomic_DNA"/>
</dbReference>
<comment type="caution">
    <text evidence="1">The sequence shown here is derived from an EMBL/GenBank/DDBJ whole genome shotgun (WGS) entry which is preliminary data.</text>
</comment>
<keyword evidence="2" id="KW-1185">Reference proteome</keyword>